<protein>
    <submittedName>
        <fullName evidence="6">Beta-1,6-N-acetylglucosaminyltransferase</fullName>
    </submittedName>
</protein>
<comment type="caution">
    <text evidence="6">The sequence shown here is derived from an EMBL/GenBank/DDBJ whole genome shotgun (WGS) entry which is preliminary data.</text>
</comment>
<proteinExistence type="predicted"/>
<evidence type="ECO:0000256" key="5">
    <source>
        <dbReference type="ARBA" id="ARBA00023180"/>
    </source>
</evidence>
<reference evidence="6 7" key="1">
    <citation type="submission" date="2024-01" db="EMBL/GenBank/DDBJ databases">
        <title>Draft genome sequence of Gordonia sp. PKS22-38.</title>
        <authorList>
            <person name="Suphannarot A."/>
            <person name="Mingma R."/>
        </authorList>
    </citation>
    <scope>NUCLEOTIDE SEQUENCE [LARGE SCALE GENOMIC DNA]</scope>
    <source>
        <strain evidence="6 7">PKS22-38</strain>
    </source>
</reference>
<evidence type="ECO:0000313" key="6">
    <source>
        <dbReference type="EMBL" id="MEE4023014.1"/>
    </source>
</evidence>
<dbReference type="Proteomes" id="UP001335729">
    <property type="component" value="Unassembled WGS sequence"/>
</dbReference>
<evidence type="ECO:0000256" key="1">
    <source>
        <dbReference type="ARBA" id="ARBA00004606"/>
    </source>
</evidence>
<dbReference type="RefSeq" id="WP_330504276.1">
    <property type="nucleotide sequence ID" value="NZ_JAZDUE010000005.1"/>
</dbReference>
<dbReference type="EMBL" id="JAZDUE010000005">
    <property type="protein sequence ID" value="MEE4023014.1"/>
    <property type="molecule type" value="Genomic_DNA"/>
</dbReference>
<evidence type="ECO:0000256" key="2">
    <source>
        <dbReference type="ARBA" id="ARBA00022676"/>
    </source>
</evidence>
<evidence type="ECO:0000256" key="4">
    <source>
        <dbReference type="ARBA" id="ARBA00023136"/>
    </source>
</evidence>
<keyword evidence="2" id="KW-0328">Glycosyltransferase</keyword>
<comment type="subcellular location">
    <subcellularLocation>
        <location evidence="1">Membrane</location>
        <topology evidence="1">Single-pass type II membrane protein</topology>
    </subcellularLocation>
</comment>
<evidence type="ECO:0000313" key="7">
    <source>
        <dbReference type="Proteomes" id="UP001335729"/>
    </source>
</evidence>
<keyword evidence="7" id="KW-1185">Reference proteome</keyword>
<keyword evidence="5" id="KW-0325">Glycoprotein</keyword>
<organism evidence="6 7">
    <name type="scientific">Gordonia prachuapensis</name>
    <dbReference type="NCBI Taxonomy" id="3115651"/>
    <lineage>
        <taxon>Bacteria</taxon>
        <taxon>Bacillati</taxon>
        <taxon>Actinomycetota</taxon>
        <taxon>Actinomycetes</taxon>
        <taxon>Mycobacteriales</taxon>
        <taxon>Gordoniaceae</taxon>
        <taxon>Gordonia</taxon>
    </lineage>
</organism>
<dbReference type="InterPro" id="IPR003406">
    <property type="entry name" value="Glyco_trans_14"/>
</dbReference>
<evidence type="ECO:0000256" key="3">
    <source>
        <dbReference type="ARBA" id="ARBA00022679"/>
    </source>
</evidence>
<name>A0ABU7MT73_9ACTN</name>
<keyword evidence="3" id="KW-0808">Transferase</keyword>
<gene>
    <name evidence="6" type="ORF">V1Y59_07995</name>
</gene>
<keyword evidence="4" id="KW-0472">Membrane</keyword>
<sequence length="295" mass="33175">MSWPTSADTPRFAVYILAHDKPWLFADLVHSLQHEQIDVFVHIDAGVDQRPFERALRSGSAAHFVPASRRVRVQWGGFSQLDATFALLDLATANDKRYHRHSLFSGTDVLLRPMSDLIATWADDRELIRIDRRIGDATDPMAAKVLRLHFPDHPQLDRLRLSGRIPRRLNTTVPLYQGSQWWSLTDGALGAARAVIAENPRWLRQHRLSLCPDEFVLHSALMSTAFGAKVEQNYAGLSGEPDRTVHGQHFIDWSDPEGIRPPELTAQSLAQALAGPAMFARKAGPDWTWRAEPAC</sequence>
<dbReference type="Pfam" id="PF02485">
    <property type="entry name" value="Branch"/>
    <property type="match status" value="1"/>
</dbReference>
<accession>A0ABU7MT73</accession>